<dbReference type="VEuPathDB" id="FungiDB:SCHCODRAFT_02632963"/>
<evidence type="ECO:0000313" key="1">
    <source>
        <dbReference type="EMBL" id="EFI95474.1"/>
    </source>
</evidence>
<dbReference type="EMBL" id="GL377308">
    <property type="protein sequence ID" value="EFI95474.1"/>
    <property type="molecule type" value="Genomic_DNA"/>
</dbReference>
<dbReference type="Proteomes" id="UP000007431">
    <property type="component" value="Unassembled WGS sequence"/>
</dbReference>
<keyword evidence="2" id="KW-1185">Reference proteome</keyword>
<proteinExistence type="predicted"/>
<gene>
    <name evidence="1" type="ORF">SCHCODRAFT_257594</name>
</gene>
<dbReference type="InParanoid" id="D8Q8H4"/>
<accession>D8Q8H4</accession>
<dbReference type="eggNOG" id="ENOG502SE8I">
    <property type="taxonomic scope" value="Eukaryota"/>
</dbReference>
<dbReference type="RefSeq" id="XP_003030377.1">
    <property type="nucleotide sequence ID" value="XM_003030331.1"/>
</dbReference>
<reference evidence="1 2" key="1">
    <citation type="journal article" date="2010" name="Nat. Biotechnol.">
        <title>Genome sequence of the model mushroom Schizophyllum commune.</title>
        <authorList>
            <person name="Ohm R.A."/>
            <person name="de Jong J.F."/>
            <person name="Lugones L.G."/>
            <person name="Aerts A."/>
            <person name="Kothe E."/>
            <person name="Stajich J.E."/>
            <person name="de Vries R.P."/>
            <person name="Record E."/>
            <person name="Levasseur A."/>
            <person name="Baker S.E."/>
            <person name="Bartholomew K.A."/>
            <person name="Coutinho P.M."/>
            <person name="Erdmann S."/>
            <person name="Fowler T.J."/>
            <person name="Gathman A.C."/>
            <person name="Lombard V."/>
            <person name="Henrissat B."/>
            <person name="Knabe N."/>
            <person name="Kuees U."/>
            <person name="Lilly W.W."/>
            <person name="Lindquist E."/>
            <person name="Lucas S."/>
            <person name="Magnuson J.K."/>
            <person name="Piumi F."/>
            <person name="Raudaskoski M."/>
            <person name="Salamov A."/>
            <person name="Schmutz J."/>
            <person name="Schwarze F.W.M.R."/>
            <person name="vanKuyk P.A."/>
            <person name="Horton J.S."/>
            <person name="Grigoriev I.V."/>
            <person name="Woesten H.A.B."/>
        </authorList>
    </citation>
    <scope>NUCLEOTIDE SEQUENCE [LARGE SCALE GENOMIC DNA]</scope>
    <source>
        <strain evidence="2">H4-8 / FGSC 9210</strain>
    </source>
</reference>
<organism evidence="2">
    <name type="scientific">Schizophyllum commune (strain H4-8 / FGSC 9210)</name>
    <name type="common">Split gill fungus</name>
    <dbReference type="NCBI Taxonomy" id="578458"/>
    <lineage>
        <taxon>Eukaryota</taxon>
        <taxon>Fungi</taxon>
        <taxon>Dikarya</taxon>
        <taxon>Basidiomycota</taxon>
        <taxon>Agaricomycotina</taxon>
        <taxon>Agaricomycetes</taxon>
        <taxon>Agaricomycetidae</taxon>
        <taxon>Agaricales</taxon>
        <taxon>Schizophyllaceae</taxon>
        <taxon>Schizophyllum</taxon>
    </lineage>
</organism>
<dbReference type="GeneID" id="9591390"/>
<name>D8Q8H4_SCHCM</name>
<dbReference type="AlphaFoldDB" id="D8Q8H4"/>
<dbReference type="OrthoDB" id="2727133at2759"/>
<evidence type="ECO:0000313" key="2">
    <source>
        <dbReference type="Proteomes" id="UP000007431"/>
    </source>
</evidence>
<dbReference type="KEGG" id="scm:SCHCO_02632963"/>
<dbReference type="HOGENOM" id="CLU_047436_0_0_1"/>
<sequence>MYVYNGKLDWYDYAKTECITFVFPSGFALKDPVCAYWQWTVDDKGVKKRNTYQLGAINSVTKTADEYRVAFSFEYYSLEVAVAPDLKSVTATMRDPAGDTSSALILQAQLSDACRVPTTEVFIGKLNWFSYAVNEMVTLVVPGGIADGAAVGMYHQWTVDADGKPKRNKCVNSHFREVTSSDGKTKATFDDGYYTYEVTVANESKTATINMRNPGGSTAAFDVQQMDWRQLHQKRALIVRFGTGNDNGIFLARHMLVKNLGFDPDDVEMLYFSAEPKDQPGVLANGQEPPTASNFRAKFTNLIAGATAGAVRFVYVDTHGTIYPGGGSPAKTTDIDEGWTMAQDDGGLQKEVVSADWMSKTIRENLAPGVNLTILTSACVGAGMLNTEGATAGVLLAGCHETQFNYKALRTKDGKLDPWLSAIASTIDYQVAHKRGVPTYAMLFNGAKKFIQQELAAGALSGMYRGASVDERAPTPRDADLEASNQDPQLIFCSGYVDPGEERFLAPFVAPRGGYGEGECVRFPKDEYPTGGEL</sequence>
<protein>
    <submittedName>
        <fullName evidence="1">Expressed protein</fullName>
    </submittedName>
</protein>
<dbReference type="OMA" id="NTSHQDP"/>
<dbReference type="Gene3D" id="3.40.50.1460">
    <property type="match status" value="1"/>
</dbReference>